<comment type="catalytic activity">
    <reaction evidence="6">
        <text>3',3',3'-cAAG + H2O = A[3'-5']pG[3'-5']pAp[3'] + H(+)</text>
        <dbReference type="Rhea" id="RHEA:72867"/>
        <dbReference type="ChEBI" id="CHEBI:15377"/>
        <dbReference type="ChEBI" id="CHEBI:15378"/>
        <dbReference type="ChEBI" id="CHEBI:143810"/>
        <dbReference type="ChEBI" id="CHEBI:192533"/>
    </reaction>
    <physiologicalReaction direction="left-to-right" evidence="6">
        <dbReference type="Rhea" id="RHEA:72868"/>
    </physiologicalReaction>
</comment>
<dbReference type="SUPFAM" id="SSF50789">
    <property type="entry name" value="Herpes virus serine proteinase, assemblin"/>
    <property type="match status" value="1"/>
</dbReference>
<evidence type="ECO:0000256" key="1">
    <source>
        <dbReference type="ARBA" id="ARBA00022612"/>
    </source>
</evidence>
<dbReference type="InterPro" id="IPR054613">
    <property type="entry name" value="Peptidase_S78_dom"/>
</dbReference>
<comment type="catalytic activity">
    <reaction evidence="10">
        <text>3',3'-cUAMP + H2O = U[3'-5']pAp[3'] + H(+)</text>
        <dbReference type="Rhea" id="RHEA:72835"/>
        <dbReference type="ChEBI" id="CHEBI:15377"/>
        <dbReference type="ChEBI" id="CHEBI:15378"/>
        <dbReference type="ChEBI" id="CHEBI:143809"/>
        <dbReference type="ChEBI" id="CHEBI:192498"/>
    </reaction>
    <physiologicalReaction direction="left-to-right" evidence="10">
        <dbReference type="Rhea" id="RHEA:72836"/>
    </physiologicalReaction>
</comment>
<gene>
    <name evidence="13" type="ORF">V5F32_04895</name>
</gene>
<keyword evidence="3" id="KW-0378">Hydrolase</keyword>
<evidence type="ECO:0000256" key="3">
    <source>
        <dbReference type="ARBA" id="ARBA00022801"/>
    </source>
</evidence>
<feature type="domain" description="Anti-CBASS protein Acb1-like C-terminal" evidence="12">
    <location>
        <begin position="5"/>
        <end position="148"/>
    </location>
</feature>
<protein>
    <recommendedName>
        <fullName evidence="9">Anti-CBASS protein Acb1</fullName>
    </recommendedName>
</protein>
<evidence type="ECO:0000256" key="8">
    <source>
        <dbReference type="ARBA" id="ARBA00034316"/>
    </source>
</evidence>
<evidence type="ECO:0000256" key="10">
    <source>
        <dbReference type="ARBA" id="ARBA00048123"/>
    </source>
</evidence>
<evidence type="ECO:0000313" key="14">
    <source>
        <dbReference type="Proteomes" id="UP001604002"/>
    </source>
</evidence>
<keyword evidence="1" id="KW-1188">Viral release from host cell</keyword>
<comment type="similarity">
    <text evidence="8">Belongs to the anti-CBASS protein Acb1 family.</text>
</comment>
<evidence type="ECO:0000259" key="11">
    <source>
        <dbReference type="Pfam" id="PF04586"/>
    </source>
</evidence>
<comment type="catalytic activity">
    <reaction evidence="5">
        <text>3',3',3'-c-tri-AMP + H2O = A[3'-5']pA[3'-5']pAp[3'] + H(+)</text>
        <dbReference type="Rhea" id="RHEA:72859"/>
        <dbReference type="ChEBI" id="CHEBI:15377"/>
        <dbReference type="ChEBI" id="CHEBI:15378"/>
        <dbReference type="ChEBI" id="CHEBI:192523"/>
        <dbReference type="ChEBI" id="CHEBI:192530"/>
    </reaction>
    <physiologicalReaction direction="left-to-right" evidence="5">
        <dbReference type="Rhea" id="RHEA:72860"/>
    </physiologicalReaction>
</comment>
<dbReference type="Pfam" id="PF04586">
    <property type="entry name" value="Peptidase_S78"/>
    <property type="match status" value="1"/>
</dbReference>
<dbReference type="EMBL" id="JBAFVH010000002">
    <property type="protein sequence ID" value="MFG1371495.1"/>
    <property type="molecule type" value="Genomic_DNA"/>
</dbReference>
<dbReference type="NCBIfam" id="TIGR01543">
    <property type="entry name" value="proheadase_HK97"/>
    <property type="match status" value="1"/>
</dbReference>
<comment type="catalytic activity">
    <reaction evidence="4">
        <text>3',3',3'-cAAG + H2O = G[3'-5']pA[3'-5']pAp[3'] + H(+)</text>
        <dbReference type="Rhea" id="RHEA:72863"/>
        <dbReference type="ChEBI" id="CHEBI:15377"/>
        <dbReference type="ChEBI" id="CHEBI:15378"/>
        <dbReference type="ChEBI" id="CHEBI:143810"/>
        <dbReference type="ChEBI" id="CHEBI:192532"/>
    </reaction>
    <physiologicalReaction direction="left-to-right" evidence="4">
        <dbReference type="Rhea" id="RHEA:72864"/>
    </physiologicalReaction>
</comment>
<proteinExistence type="inferred from homology"/>
<comment type="catalytic activity">
    <reaction evidence="7">
        <text>3',3'-cGAMP + H2O = G[3'-5']pAp[3'] + H(+)</text>
        <dbReference type="Rhea" id="RHEA:72831"/>
        <dbReference type="ChEBI" id="CHEBI:15377"/>
        <dbReference type="ChEBI" id="CHEBI:15378"/>
        <dbReference type="ChEBI" id="CHEBI:71501"/>
        <dbReference type="ChEBI" id="CHEBI:192497"/>
    </reaction>
    <physiologicalReaction direction="left-to-right" evidence="7">
        <dbReference type="Rhea" id="RHEA:72832"/>
    </physiologicalReaction>
</comment>
<dbReference type="Pfam" id="PF23474">
    <property type="entry name" value="Acb1"/>
    <property type="match status" value="1"/>
</dbReference>
<evidence type="ECO:0000313" key="13">
    <source>
        <dbReference type="EMBL" id="MFG1371495.1"/>
    </source>
</evidence>
<dbReference type="SUPFAM" id="SSF55144">
    <property type="entry name" value="LigT-like"/>
    <property type="match status" value="1"/>
</dbReference>
<evidence type="ECO:0000256" key="4">
    <source>
        <dbReference type="ARBA" id="ARBA00034233"/>
    </source>
</evidence>
<dbReference type="GO" id="GO:0006508">
    <property type="term" value="P:proteolysis"/>
    <property type="evidence" value="ECO:0007669"/>
    <property type="project" value="UniProtKB-KW"/>
</dbReference>
<reference evidence="13 14" key="1">
    <citation type="submission" date="2024-02" db="EMBL/GenBank/DDBJ databases">
        <title>Expansion and revision of Xanthobacter and proposal of Roseixanthobacter gen. nov.</title>
        <authorList>
            <person name="Soltysiak M.P.M."/>
            <person name="Jalihal A."/>
            <person name="Ory A."/>
            <person name="Chrisophersen C."/>
            <person name="Lee A.D."/>
            <person name="Boulton J."/>
            <person name="Springer M."/>
        </authorList>
    </citation>
    <scope>NUCLEOTIDE SEQUENCE [LARGE SCALE GENOMIC DNA]</scope>
    <source>
        <strain evidence="13 14">23A</strain>
    </source>
</reference>
<sequence>MGEPRTLYVSRPLLNGAELIDWAKGQGFTKTVPADDLHVTIAYSRDPVDWAAAGDHFDQVRARADGPRSVEQLGDKGAVVLRFEHAELAQRWQAFRDIGASWDHDGYRPHVTITYDGAGVDLSKVQPFSGELVFRPEEFAEIDEDWADRVRASEKGRRAMEIKSFALELKEVGDAGTFTGYGAAFGNVDQGRDLIARGAFADSLSAWRSKGKLPKLLWQHDARKPIGVWTEMREDDYGLFVKGRFTAGVKQADEAYALLKDGALDGLSIGYATIEDEIDRAAGIRKLVKLDLMEVSLVTFAMNPAAGVTGVKAGPPRTIREFEAGLREKLGFSHAQAKSIASSGFKSLEPRDEDGAMNDLLRTIKGIRAGL</sequence>
<evidence type="ECO:0000256" key="6">
    <source>
        <dbReference type="ARBA" id="ARBA00034244"/>
    </source>
</evidence>
<organism evidence="13 14">
    <name type="scientific">Xanthobacter oligotrophicus</name>
    <dbReference type="NCBI Taxonomy" id="2607286"/>
    <lineage>
        <taxon>Bacteria</taxon>
        <taxon>Pseudomonadati</taxon>
        <taxon>Pseudomonadota</taxon>
        <taxon>Alphaproteobacteria</taxon>
        <taxon>Hyphomicrobiales</taxon>
        <taxon>Xanthobacteraceae</taxon>
        <taxon>Xanthobacter</taxon>
    </lineage>
</organism>
<dbReference type="InterPro" id="IPR009097">
    <property type="entry name" value="Cyclic_Pdiesterase"/>
</dbReference>
<evidence type="ECO:0000256" key="7">
    <source>
        <dbReference type="ARBA" id="ARBA00034283"/>
    </source>
</evidence>
<evidence type="ECO:0000256" key="9">
    <source>
        <dbReference type="ARBA" id="ARBA00034343"/>
    </source>
</evidence>
<accession>A0ABW6ZTV8</accession>
<comment type="caution">
    <text evidence="13">The sequence shown here is derived from an EMBL/GenBank/DDBJ whole genome shotgun (WGS) entry which is preliminary data.</text>
</comment>
<dbReference type="Proteomes" id="UP001604002">
    <property type="component" value="Unassembled WGS sequence"/>
</dbReference>
<keyword evidence="14" id="KW-1185">Reference proteome</keyword>
<keyword evidence="2 13" id="KW-0645">Protease</keyword>
<evidence type="ECO:0000259" key="12">
    <source>
        <dbReference type="Pfam" id="PF23474"/>
    </source>
</evidence>
<name>A0ABW6ZTV8_9HYPH</name>
<dbReference type="RefSeq" id="WP_393991476.1">
    <property type="nucleotide sequence ID" value="NZ_JBAFVH010000002.1"/>
</dbReference>
<evidence type="ECO:0000256" key="2">
    <source>
        <dbReference type="ARBA" id="ARBA00022670"/>
    </source>
</evidence>
<evidence type="ECO:0000256" key="5">
    <source>
        <dbReference type="ARBA" id="ARBA00034240"/>
    </source>
</evidence>
<dbReference type="GO" id="GO:0008233">
    <property type="term" value="F:peptidase activity"/>
    <property type="evidence" value="ECO:0007669"/>
    <property type="project" value="UniProtKB-KW"/>
</dbReference>
<dbReference type="InterPro" id="IPR006433">
    <property type="entry name" value="Prohead_protease"/>
</dbReference>
<dbReference type="InterPro" id="IPR056175">
    <property type="entry name" value="Acb1-like_C"/>
</dbReference>
<feature type="domain" description="Prohead serine protease" evidence="11">
    <location>
        <begin position="168"/>
        <end position="309"/>
    </location>
</feature>